<proteinExistence type="predicted"/>
<comment type="caution">
    <text evidence="1">The sequence shown here is derived from an EMBL/GenBank/DDBJ whole genome shotgun (WGS) entry which is preliminary data.</text>
</comment>
<name>A0A328VTF0_9CHLR</name>
<gene>
    <name evidence="1" type="ORF">A4R35_17795</name>
</gene>
<dbReference type="AlphaFoldDB" id="A0A328VTF0"/>
<reference evidence="1 2" key="1">
    <citation type="submission" date="2016-08" db="EMBL/GenBank/DDBJ databases">
        <title>Analysis of Carbohydrate Active Enzymes in Thermogemmatispora T81 Reveals Carbohydrate Degradation Ability.</title>
        <authorList>
            <person name="Tomazini A."/>
            <person name="Lal S."/>
            <person name="Stott M."/>
            <person name="Henrissat B."/>
            <person name="Polikarpov I."/>
            <person name="Sparling R."/>
            <person name="Levin D.B."/>
        </authorList>
    </citation>
    <scope>NUCLEOTIDE SEQUENCE [LARGE SCALE GENOMIC DNA]</scope>
    <source>
        <strain evidence="1 2">T81</strain>
    </source>
</reference>
<organism evidence="1 2">
    <name type="scientific">Thermogemmatispora tikiterensis</name>
    <dbReference type="NCBI Taxonomy" id="1825093"/>
    <lineage>
        <taxon>Bacteria</taxon>
        <taxon>Bacillati</taxon>
        <taxon>Chloroflexota</taxon>
        <taxon>Ktedonobacteria</taxon>
        <taxon>Thermogemmatisporales</taxon>
        <taxon>Thermogemmatisporaceae</taxon>
        <taxon>Thermogemmatispora</taxon>
    </lineage>
</organism>
<dbReference type="Proteomes" id="UP000248706">
    <property type="component" value="Unassembled WGS sequence"/>
</dbReference>
<protein>
    <submittedName>
        <fullName evidence="1">Uncharacterized protein</fullName>
    </submittedName>
</protein>
<evidence type="ECO:0000313" key="2">
    <source>
        <dbReference type="Proteomes" id="UP000248706"/>
    </source>
</evidence>
<keyword evidence="2" id="KW-1185">Reference proteome</keyword>
<evidence type="ECO:0000313" key="1">
    <source>
        <dbReference type="EMBL" id="RAQ97395.1"/>
    </source>
</evidence>
<sequence>MARSGVLGRSGLTVCSLLFSLALSPGAGRLAYSLFLSGVPKNGTRSERDAALWKGEALPVCLLVCLPGLLTQVLTG</sequence>
<accession>A0A328VTF0</accession>
<dbReference type="EMBL" id="MCIF01000002">
    <property type="protein sequence ID" value="RAQ97395.1"/>
    <property type="molecule type" value="Genomic_DNA"/>
</dbReference>